<keyword evidence="9" id="KW-0677">Repeat</keyword>
<dbReference type="GO" id="GO:0045842">
    <property type="term" value="P:positive regulation of mitotic metaphase/anaphase transition"/>
    <property type="evidence" value="ECO:0007669"/>
    <property type="project" value="TreeGrafter"/>
</dbReference>
<dbReference type="GO" id="GO:0005680">
    <property type="term" value="C:anaphase-promoting complex"/>
    <property type="evidence" value="ECO:0007669"/>
    <property type="project" value="InterPro"/>
</dbReference>
<evidence type="ECO:0000256" key="13">
    <source>
        <dbReference type="ARBA" id="ARBA00023212"/>
    </source>
</evidence>
<evidence type="ECO:0000256" key="14">
    <source>
        <dbReference type="ARBA" id="ARBA00023242"/>
    </source>
</evidence>
<evidence type="ECO:0000256" key="9">
    <source>
        <dbReference type="ARBA" id="ARBA00022737"/>
    </source>
</evidence>
<evidence type="ECO:0000256" key="8">
    <source>
        <dbReference type="ARBA" id="ARBA00022618"/>
    </source>
</evidence>
<dbReference type="PANTHER" id="PTHR12830:SF9">
    <property type="entry name" value="ANAPHASE-PROMOTING COMPLEX SUBUNIT 5"/>
    <property type="match status" value="1"/>
</dbReference>
<evidence type="ECO:0000256" key="2">
    <source>
        <dbReference type="ARBA" id="ARBA00004186"/>
    </source>
</evidence>
<protein>
    <recommendedName>
        <fullName evidence="5">Anaphase-promoting complex subunit 5</fullName>
    </recommendedName>
    <alternativeName>
        <fullName evidence="16">Cyclosome subunit 5</fullName>
    </alternativeName>
</protein>
<sequence>MDGKLTQKESSNFVGFSQKRKEHVTPYKIAVVCLINQMCILRYKIRPNAYLCKGERGITIKPQYLRDFYLLTLKLIHCPDLAYTELHSLITGNRYQLMPELLTNYEKLCDKLLVKKIDGLMDTINNLNKMLIDLPGQVSPLVNKSSPVGLFLRRMMLHFDKLSFPQTILVFEAFEVYIREGRELVKKDKEFVVQKIVPRSETIETSTPESANTGAVGKSEMDLTGDKMEMDSEMSVDMSEEDAKPTAAEMSVDMMSDTDAKTTAKSEGGLFKLSDNDPKTTAKAEGGLFKLPATSFTTKLNSAKSYVPLLGALGLDDGDGLDMRQLEKWDPGAIWSRKQAELFISQQAMYLLNNPQQALAPPVLQERLQQILKHNPEHAEAYYLSYLNCLRVNEFCGALENLYHYFDRSNTLLNHEDKPKGLRFAALNLGILYAHFGHKEEALRALREAIALAHEVSDNQCLQHIQSWYYKLIGNEKMMEKQMERSILKSSDLNLHFLTSFGLLSFSRFASSMGTKPSLVFELLHKSDLLNFHYDITDLMANSYATKAGLWNMYGKTEMASLMSQMLLHLDLKDPTIGLTCYNGESVCLAICNVTSRFIEEGEFHLASIILNHAKDRFPQEKSWQLVEQLLAFTQALYQRQWLEAQRAVDQIAAHDKIESKLRRAELLIERENFRDAMETINTLFESDNDRMGALHRTRALILAGKATMCESNKCSRMPIIRKYGNEKPIDRSACTGSAAVNHFMKAVTTGSEFYLNYYSCMATIEHAKLLYDKGFTNQALRLMEEGIVTVLAHGTSYDQASALYFYLVCEANSIQETNGPMRVDAVMEIVKTLERVKDTFKRLGVVHKIQSIVFLQAMLCDDVGKMAELYKYSLEFRKLDELSC</sequence>
<keyword evidence="14" id="KW-0539">Nucleus</keyword>
<keyword evidence="11" id="KW-0833">Ubl conjugation pathway</keyword>
<dbReference type="AlphaFoldDB" id="A0A8D8YVF5"/>
<dbReference type="GO" id="GO:0031145">
    <property type="term" value="P:anaphase-promoting complex-dependent catabolic process"/>
    <property type="evidence" value="ECO:0007669"/>
    <property type="project" value="TreeGrafter"/>
</dbReference>
<evidence type="ECO:0000256" key="16">
    <source>
        <dbReference type="ARBA" id="ARBA00031069"/>
    </source>
</evidence>
<evidence type="ECO:0000256" key="10">
    <source>
        <dbReference type="ARBA" id="ARBA00022776"/>
    </source>
</evidence>
<accession>A0A8D8YVF5</accession>
<dbReference type="PANTHER" id="PTHR12830">
    <property type="entry name" value="ANAPHASE-PROMOTING COMPLEX SUBUNIT 5"/>
    <property type="match status" value="1"/>
</dbReference>
<evidence type="ECO:0000256" key="7">
    <source>
        <dbReference type="ARBA" id="ARBA00022553"/>
    </source>
</evidence>
<evidence type="ECO:0000256" key="3">
    <source>
        <dbReference type="ARBA" id="ARBA00004906"/>
    </source>
</evidence>
<dbReference type="EMBL" id="HBUF01397339">
    <property type="protein sequence ID" value="CAG6735919.1"/>
    <property type="molecule type" value="Transcribed_RNA"/>
</dbReference>
<dbReference type="InterPro" id="IPR011990">
    <property type="entry name" value="TPR-like_helical_dom_sf"/>
</dbReference>
<comment type="function">
    <text evidence="17">Component of the anaphase promoting complex/cyclosome (APC/C), a cell cycle-regulated E3 ubiquitin ligase that controls progression through mitosis and the G1 phase of the cell cycle. The APC/C complex acts by mediating ubiquitination and subsequent degradation of target proteins: it mainly mediates the formation of 'Lys-11'-linked polyubiquitin chains and, to a lower extent, the formation of 'Lys-48'- and 'Lys-63'-linked polyubiquitin chains. The APC/C complex catalyzes assembly of branched 'Lys-11'-/'Lys-48'-linked branched ubiquitin chains on target proteins.</text>
</comment>
<organism evidence="20">
    <name type="scientific">Cacopsylla melanoneura</name>
    <dbReference type="NCBI Taxonomy" id="428564"/>
    <lineage>
        <taxon>Eukaryota</taxon>
        <taxon>Metazoa</taxon>
        <taxon>Ecdysozoa</taxon>
        <taxon>Arthropoda</taxon>
        <taxon>Hexapoda</taxon>
        <taxon>Insecta</taxon>
        <taxon>Pterygota</taxon>
        <taxon>Neoptera</taxon>
        <taxon>Paraneoptera</taxon>
        <taxon>Hemiptera</taxon>
        <taxon>Sternorrhyncha</taxon>
        <taxon>Psylloidea</taxon>
        <taxon>Psyllidae</taxon>
        <taxon>Psyllinae</taxon>
        <taxon>Cacopsylla</taxon>
    </lineage>
</organism>
<keyword evidence="13" id="KW-0206">Cytoskeleton</keyword>
<comment type="subcellular location">
    <subcellularLocation>
        <location evidence="2">Cytoplasm</location>
        <location evidence="2">Cytoskeleton</location>
        <location evidence="2">Spindle</location>
    </subcellularLocation>
    <subcellularLocation>
        <location evidence="1">Nucleus</location>
    </subcellularLocation>
</comment>
<evidence type="ECO:0000313" key="20">
    <source>
        <dbReference type="EMBL" id="CAG6735919.1"/>
    </source>
</evidence>
<dbReference type="GO" id="GO:0070979">
    <property type="term" value="P:protein K11-linked ubiquitination"/>
    <property type="evidence" value="ECO:0007669"/>
    <property type="project" value="TreeGrafter"/>
</dbReference>
<name>A0A8D8YVF5_9HEMI</name>
<dbReference type="GO" id="GO:0051301">
    <property type="term" value="P:cell division"/>
    <property type="evidence" value="ECO:0007669"/>
    <property type="project" value="UniProtKB-KW"/>
</dbReference>
<keyword evidence="8" id="KW-0132">Cell division</keyword>
<comment type="similarity">
    <text evidence="4">Belongs to the APC5 family.</text>
</comment>
<evidence type="ECO:0000256" key="12">
    <source>
        <dbReference type="ARBA" id="ARBA00022803"/>
    </source>
</evidence>
<dbReference type="GO" id="GO:0005819">
    <property type="term" value="C:spindle"/>
    <property type="evidence" value="ECO:0007669"/>
    <property type="project" value="UniProtKB-SubCell"/>
</dbReference>
<dbReference type="UniPathway" id="UPA00143"/>
<keyword evidence="15" id="KW-0131">Cell cycle</keyword>
<dbReference type="Gene3D" id="1.25.40.10">
    <property type="entry name" value="Tetratricopeptide repeat domain"/>
    <property type="match status" value="1"/>
</dbReference>
<dbReference type="Pfam" id="PF21371">
    <property type="entry name" value="Apc5_N"/>
    <property type="match status" value="1"/>
</dbReference>
<evidence type="ECO:0000256" key="1">
    <source>
        <dbReference type="ARBA" id="ARBA00004123"/>
    </source>
</evidence>
<keyword evidence="10" id="KW-0498">Mitosis</keyword>
<evidence type="ECO:0000256" key="15">
    <source>
        <dbReference type="ARBA" id="ARBA00023306"/>
    </source>
</evidence>
<evidence type="ECO:0000259" key="18">
    <source>
        <dbReference type="Pfam" id="PF12862"/>
    </source>
</evidence>
<evidence type="ECO:0000256" key="11">
    <source>
        <dbReference type="ARBA" id="ARBA00022786"/>
    </source>
</evidence>
<reference evidence="20" key="1">
    <citation type="submission" date="2021-05" db="EMBL/GenBank/DDBJ databases">
        <authorList>
            <person name="Alioto T."/>
            <person name="Alioto T."/>
            <person name="Gomez Garrido J."/>
        </authorList>
    </citation>
    <scope>NUCLEOTIDE SEQUENCE</scope>
</reference>
<dbReference type="InterPro" id="IPR026000">
    <property type="entry name" value="Apc5_dom"/>
</dbReference>
<keyword evidence="12" id="KW-0802">TPR repeat</keyword>
<evidence type="ECO:0000256" key="17">
    <source>
        <dbReference type="ARBA" id="ARBA00045696"/>
    </source>
</evidence>
<feature type="domain" description="Anaphase-promoting complex subunit 5 N-terminal" evidence="19">
    <location>
        <begin position="24"/>
        <end position="181"/>
    </location>
</feature>
<evidence type="ECO:0000256" key="5">
    <source>
        <dbReference type="ARBA" id="ARBA00016066"/>
    </source>
</evidence>
<proteinExistence type="inferred from homology"/>
<feature type="domain" description="Anaphase-promoting complex subunit 5" evidence="18">
    <location>
        <begin position="382"/>
        <end position="474"/>
    </location>
</feature>
<dbReference type="CDD" id="cd16270">
    <property type="entry name" value="Apc5_N"/>
    <property type="match status" value="1"/>
</dbReference>
<evidence type="ECO:0000256" key="6">
    <source>
        <dbReference type="ARBA" id="ARBA00022490"/>
    </source>
</evidence>
<dbReference type="SUPFAM" id="SSF48452">
    <property type="entry name" value="TPR-like"/>
    <property type="match status" value="1"/>
</dbReference>
<dbReference type="Pfam" id="PF12862">
    <property type="entry name" value="ANAPC5"/>
    <property type="match status" value="1"/>
</dbReference>
<comment type="pathway">
    <text evidence="3">Protein modification; protein ubiquitination.</text>
</comment>
<evidence type="ECO:0000259" key="19">
    <source>
        <dbReference type="Pfam" id="PF21371"/>
    </source>
</evidence>
<dbReference type="InterPro" id="IPR037679">
    <property type="entry name" value="Apc5"/>
</dbReference>
<dbReference type="InterPro" id="IPR048968">
    <property type="entry name" value="Apc5_N"/>
</dbReference>
<evidence type="ECO:0000256" key="4">
    <source>
        <dbReference type="ARBA" id="ARBA00007450"/>
    </source>
</evidence>
<keyword evidence="7" id="KW-0597">Phosphoprotein</keyword>
<keyword evidence="6" id="KW-0963">Cytoplasm</keyword>